<sequence>MEKVRSRGLMRLMKIGSGRRVKSPLEKDSLGAQEDASKQGRMIEEIDQDDEIALDADTQGRKNDDDMFGVDDLSREEVVLDTTTGEYEEQIIEDVSTAEPVTTAGKVVTTIADKVSAAPTTDVTKDELTMAQALVALKSTKPKVVDKGKAKMIEPEVPIKKKDQIRIDEEYARQLEAKKQEVARLSRAQQDEEANISWDNTQAIMEANSLLAERLQARKREEFSKEQKVDENVEPVIDDTKELKKCIEIVLDDEDEVLIEATPLSSRSPTIIDYKIHKEGKKTYFKEDLEVLWGIVKDRFKKEKPVDNMDNLLFRTLKTMFEHHVEDVIWTHQQGLAM</sequence>
<reference evidence="3" key="1">
    <citation type="journal article" date="2019" name="Sci. Rep.">
        <title>Draft genome of Tanacetum cinerariifolium, the natural source of mosquito coil.</title>
        <authorList>
            <person name="Yamashiro T."/>
            <person name="Shiraishi A."/>
            <person name="Satake H."/>
            <person name="Nakayama K."/>
        </authorList>
    </citation>
    <scope>NUCLEOTIDE SEQUENCE</scope>
</reference>
<dbReference type="EMBL" id="BKCJ010399921">
    <property type="protein sequence ID" value="GFA29548.1"/>
    <property type="molecule type" value="Genomic_DNA"/>
</dbReference>
<organism evidence="3">
    <name type="scientific">Tanacetum cinerariifolium</name>
    <name type="common">Dalmatian daisy</name>
    <name type="synonym">Chrysanthemum cinerariifolium</name>
    <dbReference type="NCBI Taxonomy" id="118510"/>
    <lineage>
        <taxon>Eukaryota</taxon>
        <taxon>Viridiplantae</taxon>
        <taxon>Streptophyta</taxon>
        <taxon>Embryophyta</taxon>
        <taxon>Tracheophyta</taxon>
        <taxon>Spermatophyta</taxon>
        <taxon>Magnoliopsida</taxon>
        <taxon>eudicotyledons</taxon>
        <taxon>Gunneridae</taxon>
        <taxon>Pentapetalae</taxon>
        <taxon>asterids</taxon>
        <taxon>campanulids</taxon>
        <taxon>Asterales</taxon>
        <taxon>Asteraceae</taxon>
        <taxon>Asteroideae</taxon>
        <taxon>Anthemideae</taxon>
        <taxon>Anthemidinae</taxon>
        <taxon>Tanacetum</taxon>
    </lineage>
</organism>
<proteinExistence type="predicted"/>
<protein>
    <submittedName>
        <fullName evidence="3">Uncharacterized protein</fullName>
    </submittedName>
</protein>
<evidence type="ECO:0000313" key="3">
    <source>
        <dbReference type="EMBL" id="GFA29548.1"/>
    </source>
</evidence>
<accession>A0A699JD71</accession>
<feature type="compositionally biased region" description="Basic and acidic residues" evidence="2">
    <location>
        <begin position="23"/>
        <end position="44"/>
    </location>
</feature>
<evidence type="ECO:0000256" key="2">
    <source>
        <dbReference type="SAM" id="MobiDB-lite"/>
    </source>
</evidence>
<comment type="caution">
    <text evidence="3">The sequence shown here is derived from an EMBL/GenBank/DDBJ whole genome shotgun (WGS) entry which is preliminary data.</text>
</comment>
<feature type="region of interest" description="Disordered" evidence="2">
    <location>
        <begin position="15"/>
        <end position="72"/>
    </location>
</feature>
<dbReference type="AlphaFoldDB" id="A0A699JD71"/>
<name>A0A699JD71_TANCI</name>
<keyword evidence="1" id="KW-0175">Coiled coil</keyword>
<gene>
    <name evidence="3" type="ORF">Tci_601520</name>
</gene>
<feature type="compositionally biased region" description="Acidic residues" evidence="2">
    <location>
        <begin position="45"/>
        <end position="54"/>
    </location>
</feature>
<feature type="coiled-coil region" evidence="1">
    <location>
        <begin position="168"/>
        <end position="195"/>
    </location>
</feature>
<evidence type="ECO:0000256" key="1">
    <source>
        <dbReference type="SAM" id="Coils"/>
    </source>
</evidence>